<dbReference type="RefSeq" id="WP_133255621.1">
    <property type="nucleotide sequence ID" value="NZ_CP117256.1"/>
</dbReference>
<dbReference type="KEGG" id="rtu:PR017_21520"/>
<keyword evidence="3" id="KW-0614">Plasmid</keyword>
<organism evidence="3 4">
    <name type="scientific">Rhizobium tumorigenes</name>
    <dbReference type="NCBI Taxonomy" id="2041385"/>
    <lineage>
        <taxon>Bacteria</taxon>
        <taxon>Pseudomonadati</taxon>
        <taxon>Pseudomonadota</taxon>
        <taxon>Alphaproteobacteria</taxon>
        <taxon>Hyphomicrobiales</taxon>
        <taxon>Rhizobiaceae</taxon>
        <taxon>Rhizobium/Agrobacterium group</taxon>
        <taxon>Rhizobium</taxon>
    </lineage>
</organism>
<dbReference type="Proteomes" id="UP000249499">
    <property type="component" value="Plasmid pRt1078"/>
</dbReference>
<reference evidence="3 4" key="1">
    <citation type="journal article" date="2018" name="Sci. Rep.">
        <title>Rhizobium tumorigenes sp. nov., a novel plant tumorigenic bacterium isolated from cane gall tumors on thornless blackberry.</title>
        <authorList>
            <person name="Kuzmanovi N."/>
            <person name="Smalla K."/>
            <person name="Gronow S."/>
            <person name="PuBawska J."/>
        </authorList>
    </citation>
    <scope>NUCLEOTIDE SEQUENCE [LARGE SCALE GENOMIC DNA]</scope>
    <source>
        <strain evidence="3 4">1078</strain>
    </source>
</reference>
<accession>A0AAF1KWR9</accession>
<name>A0AAF1KWR9_9HYPH</name>
<feature type="compositionally biased region" description="Low complexity" evidence="1">
    <location>
        <begin position="179"/>
        <end position="189"/>
    </location>
</feature>
<gene>
    <name evidence="3" type="ORF">PR017_21520</name>
</gene>
<feature type="compositionally biased region" description="Polar residues" evidence="1">
    <location>
        <begin position="190"/>
        <end position="209"/>
    </location>
</feature>
<sequence length="209" mass="20594">MHSSFKYCVPFGLALATLTVGGSAVAQVSPGCFVAPARLADTDIAAFLAQPASLLSDFPAAGLPMSSKVRGLTGSSTAVLDPMMSLVARANSPQKSAIGAGLARAVKSCQVTTPEYVLLIQQKVAAANDNELTTAFAAGLNDVLTASLGATGAGTSASGITGGGNPGLSSGGTSGGDSGTKTETTTFITGSSARFSRTATQRNSTSPAS</sequence>
<keyword evidence="4" id="KW-1185">Reference proteome</keyword>
<feature type="compositionally biased region" description="Gly residues" evidence="1">
    <location>
        <begin position="160"/>
        <end position="178"/>
    </location>
</feature>
<geneLocation type="plasmid" evidence="3 4">
    <name>pRt1078</name>
</geneLocation>
<feature type="signal peptide" evidence="2">
    <location>
        <begin position="1"/>
        <end position="26"/>
    </location>
</feature>
<protein>
    <recommendedName>
        <fullName evidence="5">Sugar transporter</fullName>
    </recommendedName>
</protein>
<feature type="region of interest" description="Disordered" evidence="1">
    <location>
        <begin position="155"/>
        <end position="209"/>
    </location>
</feature>
<reference evidence="4" key="2">
    <citation type="journal article" date="2023" name="MicrobiologyOpen">
        <title>Genomics of the tumorigenes clade of the family Rhizobiaceae and description of Rhizobium rhododendri sp. nov.</title>
        <authorList>
            <person name="Kuzmanovic N."/>
            <person name="diCenzo G.C."/>
            <person name="Bunk B."/>
            <person name="Sproeer C."/>
            <person name="Fruehling A."/>
            <person name="Neumann-Schaal M."/>
            <person name="Overmann J."/>
            <person name="Smalla K."/>
        </authorList>
    </citation>
    <scope>NUCLEOTIDE SEQUENCE [LARGE SCALE GENOMIC DNA]</scope>
    <source>
        <strain evidence="4">1078</strain>
        <plasmid evidence="4">pRt1078</plasmid>
    </source>
</reference>
<evidence type="ECO:0000256" key="2">
    <source>
        <dbReference type="SAM" id="SignalP"/>
    </source>
</evidence>
<evidence type="ECO:0000313" key="3">
    <source>
        <dbReference type="EMBL" id="WFR97749.1"/>
    </source>
</evidence>
<dbReference type="AlphaFoldDB" id="A0AAF1KWR9"/>
<keyword evidence="2" id="KW-0732">Signal</keyword>
<evidence type="ECO:0000256" key="1">
    <source>
        <dbReference type="SAM" id="MobiDB-lite"/>
    </source>
</evidence>
<evidence type="ECO:0000313" key="4">
    <source>
        <dbReference type="Proteomes" id="UP000249499"/>
    </source>
</evidence>
<evidence type="ECO:0008006" key="5">
    <source>
        <dbReference type="Google" id="ProtNLM"/>
    </source>
</evidence>
<proteinExistence type="predicted"/>
<dbReference type="EMBL" id="CP117256">
    <property type="protein sequence ID" value="WFR97749.1"/>
    <property type="molecule type" value="Genomic_DNA"/>
</dbReference>
<feature type="chain" id="PRO_5042281721" description="Sugar transporter" evidence="2">
    <location>
        <begin position="27"/>
        <end position="209"/>
    </location>
</feature>